<dbReference type="SUPFAM" id="SSF53474">
    <property type="entry name" value="alpha/beta-Hydrolases"/>
    <property type="match status" value="1"/>
</dbReference>
<sequence>MPSNLDLIFVNGAWHSPEVWEPVTYALEEKHYSSIVPLLDFVNTKDPLKSIASSVTQLQHIIADRTSKGCDVVLVTHSFGGAVGCSAVKGFTAKDSSRLSGAAGKLLGIVQLCAFMPPANTSLHDIISRSPKEPFHHSDADGWEVIDNGDPVDIFYNDLPPDVAQHWKDKLRKQPSGAFKDRENIYPGWADVPVWYLLCKQDHAIPIQAQEAMVAAAREAGATVVTETLDCSHSPLLSRVDETVAFIERAVDDFLYSSPPFQ</sequence>
<reference evidence="2 3" key="1">
    <citation type="submission" date="2019-04" db="EMBL/GenBank/DDBJ databases">
        <title>Friends and foes A comparative genomics study of 23 Aspergillus species from section Flavi.</title>
        <authorList>
            <consortium name="DOE Joint Genome Institute"/>
            <person name="Kjaerbolling I."/>
            <person name="Vesth T."/>
            <person name="Frisvad J.C."/>
            <person name="Nybo J.L."/>
            <person name="Theobald S."/>
            <person name="Kildgaard S."/>
            <person name="Isbrandt T."/>
            <person name="Kuo A."/>
            <person name="Sato A."/>
            <person name="Lyhne E.K."/>
            <person name="Kogle M.E."/>
            <person name="Wiebenga A."/>
            <person name="Kun R.S."/>
            <person name="Lubbers R.J."/>
            <person name="Makela M.R."/>
            <person name="Barry K."/>
            <person name="Chovatia M."/>
            <person name="Clum A."/>
            <person name="Daum C."/>
            <person name="Haridas S."/>
            <person name="He G."/>
            <person name="LaButti K."/>
            <person name="Lipzen A."/>
            <person name="Mondo S."/>
            <person name="Riley R."/>
            <person name="Salamov A."/>
            <person name="Simmons B.A."/>
            <person name="Magnuson J.K."/>
            <person name="Henrissat B."/>
            <person name="Mortensen U.H."/>
            <person name="Larsen T.O."/>
            <person name="Devries R.P."/>
            <person name="Grigoriev I.V."/>
            <person name="Machida M."/>
            <person name="Baker S.E."/>
            <person name="Andersen M.R."/>
        </authorList>
    </citation>
    <scope>NUCLEOTIDE SEQUENCE [LARGE SCALE GENOMIC DNA]</scope>
    <source>
        <strain evidence="2 3">CBS 151.66</strain>
    </source>
</reference>
<dbReference type="EMBL" id="ML732188">
    <property type="protein sequence ID" value="KAB8075845.1"/>
    <property type="molecule type" value="Genomic_DNA"/>
</dbReference>
<dbReference type="OrthoDB" id="408373at2759"/>
<dbReference type="Gene3D" id="3.40.50.1820">
    <property type="entry name" value="alpha/beta hydrolase"/>
    <property type="match status" value="1"/>
</dbReference>
<feature type="domain" description="AB hydrolase-1" evidence="1">
    <location>
        <begin position="7"/>
        <end position="245"/>
    </location>
</feature>
<evidence type="ECO:0000259" key="1">
    <source>
        <dbReference type="Pfam" id="PF12697"/>
    </source>
</evidence>
<dbReference type="GO" id="GO:0016787">
    <property type="term" value="F:hydrolase activity"/>
    <property type="evidence" value="ECO:0007669"/>
    <property type="project" value="UniProtKB-KW"/>
</dbReference>
<dbReference type="InterPro" id="IPR000073">
    <property type="entry name" value="AB_hydrolase_1"/>
</dbReference>
<dbReference type="PANTHER" id="PTHR37017:SF11">
    <property type="entry name" value="ESTERASE_LIPASE_THIOESTERASE DOMAIN-CONTAINING PROTEIN"/>
    <property type="match status" value="1"/>
</dbReference>
<dbReference type="InterPro" id="IPR052897">
    <property type="entry name" value="Sec-Metab_Biosynth_Hydrolase"/>
</dbReference>
<dbReference type="AlphaFoldDB" id="A0A5N5X6Y5"/>
<dbReference type="PANTHER" id="PTHR37017">
    <property type="entry name" value="AB HYDROLASE-1 DOMAIN-CONTAINING PROTEIN-RELATED"/>
    <property type="match status" value="1"/>
</dbReference>
<name>A0A5N5X6Y5_9EURO</name>
<protein>
    <submittedName>
        <fullName evidence="2">Alpha/beta-hydrolase</fullName>
    </submittedName>
</protein>
<accession>A0A5N5X6Y5</accession>
<keyword evidence="3" id="KW-1185">Reference proteome</keyword>
<dbReference type="InterPro" id="IPR029058">
    <property type="entry name" value="AB_hydrolase_fold"/>
</dbReference>
<evidence type="ECO:0000313" key="2">
    <source>
        <dbReference type="EMBL" id="KAB8075845.1"/>
    </source>
</evidence>
<dbReference type="Proteomes" id="UP000326565">
    <property type="component" value="Unassembled WGS sequence"/>
</dbReference>
<dbReference type="Pfam" id="PF12697">
    <property type="entry name" value="Abhydrolase_6"/>
    <property type="match status" value="1"/>
</dbReference>
<keyword evidence="2" id="KW-0378">Hydrolase</keyword>
<gene>
    <name evidence="2" type="ORF">BDV29DRAFT_101271</name>
</gene>
<proteinExistence type="predicted"/>
<evidence type="ECO:0000313" key="3">
    <source>
        <dbReference type="Proteomes" id="UP000326565"/>
    </source>
</evidence>
<organism evidence="2 3">
    <name type="scientific">Aspergillus leporis</name>
    <dbReference type="NCBI Taxonomy" id="41062"/>
    <lineage>
        <taxon>Eukaryota</taxon>
        <taxon>Fungi</taxon>
        <taxon>Dikarya</taxon>
        <taxon>Ascomycota</taxon>
        <taxon>Pezizomycotina</taxon>
        <taxon>Eurotiomycetes</taxon>
        <taxon>Eurotiomycetidae</taxon>
        <taxon>Eurotiales</taxon>
        <taxon>Aspergillaceae</taxon>
        <taxon>Aspergillus</taxon>
        <taxon>Aspergillus subgen. Circumdati</taxon>
    </lineage>
</organism>